<evidence type="ECO:0000256" key="4">
    <source>
        <dbReference type="ARBA" id="ARBA00022723"/>
    </source>
</evidence>
<dbReference type="PANTHER" id="PTHR43557:SF2">
    <property type="entry name" value="RIESKE DOMAIN-CONTAINING PROTEIN-RELATED"/>
    <property type="match status" value="1"/>
</dbReference>
<dbReference type="InterPro" id="IPR017941">
    <property type="entry name" value="Rieske_2Fe-2S"/>
</dbReference>
<sequence>MAQDQSNPTGPDLRQGIAHADLADGCKLVGRCGDDQVLLVRRGNEVFAVSATCTHYGGPLVDGLVVEDAVRCPWHHACFDLRTGEALRAPAFNPLACWAVEQRDGRIFVGEKLKRSARQPRADDPGKVPEKIVIVGGGAAGFAAAEMLRRREFQGSIVMLSDDQSPPVDRPNLSKDYLAGKAPDDWMPLRGEKFYSRNNIDLRLKTEAVDVNARSRQVILADGGRVPYDRLLIATGAEPVRLTIPGGDLPHVHTLRSSADCEAIIKQAASASRAVVLGASFIGLEVAAALRARGIEVRIVAPEKRPMERVLGSQMGDFIRALHEEHGVVFHLEDTASSIEAKKVNLSSGGALSADFVIVGIGVRPRTALAETAGLVVDHGVVVDALLETSEPGIFAAGDIARWPDPHSGESIRVEHWAVAERQGQTAALNMLGHGEKFVAVPFFWSQHYDVPINYVGHAGQWDEIAAEGDIAAKDCLLRFKRKGRTFAVASIFRDIESLKAEVEMEGQIAI</sequence>
<keyword evidence="2" id="KW-0285">Flavoprotein</keyword>
<dbReference type="GO" id="GO:0046872">
    <property type="term" value="F:metal ion binding"/>
    <property type="evidence" value="ECO:0007669"/>
    <property type="project" value="UniProtKB-KW"/>
</dbReference>
<accession>A0A090F807</accession>
<dbReference type="SUPFAM" id="SSF50022">
    <property type="entry name" value="ISP domain"/>
    <property type="match status" value="1"/>
</dbReference>
<dbReference type="SUPFAM" id="SSF51905">
    <property type="entry name" value="FAD/NAD(P)-binding domain"/>
    <property type="match status" value="2"/>
</dbReference>
<dbReference type="InterPro" id="IPR016156">
    <property type="entry name" value="FAD/NAD-linked_Rdtase_dimer_sf"/>
</dbReference>
<dbReference type="InterPro" id="IPR023753">
    <property type="entry name" value="FAD/NAD-binding_dom"/>
</dbReference>
<evidence type="ECO:0000256" key="6">
    <source>
        <dbReference type="ARBA" id="ARBA00023002"/>
    </source>
</evidence>
<evidence type="ECO:0000256" key="5">
    <source>
        <dbReference type="ARBA" id="ARBA00022827"/>
    </source>
</evidence>
<dbReference type="Pfam" id="PF00355">
    <property type="entry name" value="Rieske"/>
    <property type="match status" value="1"/>
</dbReference>
<protein>
    <submittedName>
        <fullName evidence="10">FAD-dependent pyridine nucleotide-disulfide oxidoreductase</fullName>
    </submittedName>
</protein>
<keyword evidence="6" id="KW-0560">Oxidoreductase</keyword>
<evidence type="ECO:0000256" key="7">
    <source>
        <dbReference type="ARBA" id="ARBA00023004"/>
    </source>
</evidence>
<dbReference type="GeneID" id="31891740"/>
<evidence type="ECO:0000256" key="2">
    <source>
        <dbReference type="ARBA" id="ARBA00022630"/>
    </source>
</evidence>
<dbReference type="InterPro" id="IPR036922">
    <property type="entry name" value="Rieske_2Fe-2S_sf"/>
</dbReference>
<gene>
    <name evidence="10" type="ORF">MPLDJ20_260183</name>
</gene>
<dbReference type="Gene3D" id="2.102.10.10">
    <property type="entry name" value="Rieske [2Fe-2S] iron-sulphur domain"/>
    <property type="match status" value="1"/>
</dbReference>
<keyword evidence="5" id="KW-0274">FAD</keyword>
<reference evidence="10 11" key="1">
    <citation type="submission" date="2014-08" db="EMBL/GenBank/DDBJ databases">
        <authorList>
            <person name="Moulin Lionel"/>
        </authorList>
    </citation>
    <scope>NUCLEOTIDE SEQUENCE [LARGE SCALE GENOMIC DNA]</scope>
</reference>
<evidence type="ECO:0000256" key="3">
    <source>
        <dbReference type="ARBA" id="ARBA00022714"/>
    </source>
</evidence>
<dbReference type="PROSITE" id="PS51296">
    <property type="entry name" value="RIESKE"/>
    <property type="match status" value="1"/>
</dbReference>
<evidence type="ECO:0000313" key="11">
    <source>
        <dbReference type="Proteomes" id="UP000046373"/>
    </source>
</evidence>
<dbReference type="PRINTS" id="PR00411">
    <property type="entry name" value="PNDRDTASEI"/>
</dbReference>
<keyword evidence="3" id="KW-0001">2Fe-2S</keyword>
<dbReference type="AlphaFoldDB" id="A0A090F807"/>
<organism evidence="10 11">
    <name type="scientific">Mesorhizobium plurifarium</name>
    <dbReference type="NCBI Taxonomy" id="69974"/>
    <lineage>
        <taxon>Bacteria</taxon>
        <taxon>Pseudomonadati</taxon>
        <taxon>Pseudomonadota</taxon>
        <taxon>Alphaproteobacteria</taxon>
        <taxon>Hyphomicrobiales</taxon>
        <taxon>Phyllobacteriaceae</taxon>
        <taxon>Mesorhizobium</taxon>
    </lineage>
</organism>
<keyword evidence="4" id="KW-0479">Metal-binding</keyword>
<dbReference type="PANTHER" id="PTHR43557">
    <property type="entry name" value="APOPTOSIS-INDUCING FACTOR 1"/>
    <property type="match status" value="1"/>
</dbReference>
<dbReference type="GO" id="GO:0051537">
    <property type="term" value="F:2 iron, 2 sulfur cluster binding"/>
    <property type="evidence" value="ECO:0007669"/>
    <property type="project" value="UniProtKB-KW"/>
</dbReference>
<dbReference type="PRINTS" id="PR00368">
    <property type="entry name" value="FADPNR"/>
</dbReference>
<dbReference type="Proteomes" id="UP000046373">
    <property type="component" value="Unassembled WGS sequence"/>
</dbReference>
<dbReference type="SUPFAM" id="SSF55424">
    <property type="entry name" value="FAD/NAD-linked reductases, dimerisation (C-terminal) domain"/>
    <property type="match status" value="1"/>
</dbReference>
<dbReference type="InterPro" id="IPR036188">
    <property type="entry name" value="FAD/NAD-bd_sf"/>
</dbReference>
<evidence type="ECO:0000256" key="1">
    <source>
        <dbReference type="ARBA" id="ARBA00001974"/>
    </source>
</evidence>
<dbReference type="GO" id="GO:0005737">
    <property type="term" value="C:cytoplasm"/>
    <property type="evidence" value="ECO:0007669"/>
    <property type="project" value="TreeGrafter"/>
</dbReference>
<dbReference type="Gene3D" id="3.50.50.60">
    <property type="entry name" value="FAD/NAD(P)-binding domain"/>
    <property type="match status" value="2"/>
</dbReference>
<dbReference type="Gene3D" id="3.30.390.30">
    <property type="match status" value="1"/>
</dbReference>
<dbReference type="EMBL" id="CCNB01000019">
    <property type="protein sequence ID" value="CDX39948.1"/>
    <property type="molecule type" value="Genomic_DNA"/>
</dbReference>
<name>A0A090F807_MESPL</name>
<keyword evidence="8" id="KW-0411">Iron-sulfur</keyword>
<dbReference type="InterPro" id="IPR050446">
    <property type="entry name" value="FAD-oxidoreductase/Apoptosis"/>
</dbReference>
<comment type="cofactor">
    <cofactor evidence="1">
        <name>FAD</name>
        <dbReference type="ChEBI" id="CHEBI:57692"/>
    </cofactor>
</comment>
<evidence type="ECO:0000256" key="8">
    <source>
        <dbReference type="ARBA" id="ARBA00023014"/>
    </source>
</evidence>
<evidence type="ECO:0000313" key="10">
    <source>
        <dbReference type="EMBL" id="CDX39948.1"/>
    </source>
</evidence>
<dbReference type="CDD" id="cd03478">
    <property type="entry name" value="Rieske_AIFL_N"/>
    <property type="match status" value="1"/>
</dbReference>
<feature type="domain" description="Rieske" evidence="9">
    <location>
        <begin position="14"/>
        <end position="109"/>
    </location>
</feature>
<dbReference type="Pfam" id="PF07992">
    <property type="entry name" value="Pyr_redox_2"/>
    <property type="match status" value="1"/>
</dbReference>
<evidence type="ECO:0000259" key="9">
    <source>
        <dbReference type="PROSITE" id="PS51296"/>
    </source>
</evidence>
<keyword evidence="7" id="KW-0408">Iron</keyword>
<proteinExistence type="predicted"/>
<dbReference type="GO" id="GO:0016651">
    <property type="term" value="F:oxidoreductase activity, acting on NAD(P)H"/>
    <property type="evidence" value="ECO:0007669"/>
    <property type="project" value="TreeGrafter"/>
</dbReference>